<proteinExistence type="predicted"/>
<sequence length="86" mass="9951">MARTTQQCKQTIEEVWNELEDGLKKIYRRERVTVSEYMLLYSTLSPIPQLPHFSCSIVEFTNCELSKLGYSIDDQLKDSQCTTTAP</sequence>
<organism evidence="1 2">
    <name type="scientific">Steinernema glaseri</name>
    <dbReference type="NCBI Taxonomy" id="37863"/>
    <lineage>
        <taxon>Eukaryota</taxon>
        <taxon>Metazoa</taxon>
        <taxon>Ecdysozoa</taxon>
        <taxon>Nematoda</taxon>
        <taxon>Chromadorea</taxon>
        <taxon>Rhabditida</taxon>
        <taxon>Tylenchina</taxon>
        <taxon>Panagrolaimomorpha</taxon>
        <taxon>Strongyloidoidea</taxon>
        <taxon>Steinernematidae</taxon>
        <taxon>Steinernema</taxon>
    </lineage>
</organism>
<evidence type="ECO:0000313" key="2">
    <source>
        <dbReference type="WBParaSite" id="L893_g30197.t1"/>
    </source>
</evidence>
<name>A0A1I7ZW60_9BILA</name>
<dbReference type="AlphaFoldDB" id="A0A1I7ZW60"/>
<accession>A0A1I7ZW60</accession>
<dbReference type="SUPFAM" id="SSF74788">
    <property type="entry name" value="Cullin repeat-like"/>
    <property type="match status" value="1"/>
</dbReference>
<dbReference type="WBParaSite" id="L893_g30197.t1">
    <property type="protein sequence ID" value="L893_g30197.t1"/>
    <property type="gene ID" value="L893_g30197"/>
</dbReference>
<keyword evidence="1" id="KW-1185">Reference proteome</keyword>
<evidence type="ECO:0000313" key="1">
    <source>
        <dbReference type="Proteomes" id="UP000095287"/>
    </source>
</evidence>
<dbReference type="Proteomes" id="UP000095287">
    <property type="component" value="Unplaced"/>
</dbReference>
<dbReference type="InterPro" id="IPR016159">
    <property type="entry name" value="Cullin_repeat-like_dom_sf"/>
</dbReference>
<protein>
    <submittedName>
        <fullName evidence="2">Uncharacterized protein</fullName>
    </submittedName>
</protein>
<reference evidence="2" key="1">
    <citation type="submission" date="2016-11" db="UniProtKB">
        <authorList>
            <consortium name="WormBaseParasite"/>
        </authorList>
    </citation>
    <scope>IDENTIFICATION</scope>
</reference>